<dbReference type="NCBIfam" id="TIGR00254">
    <property type="entry name" value="GGDEF"/>
    <property type="match status" value="1"/>
</dbReference>
<dbReference type="PROSITE" id="PS50887">
    <property type="entry name" value="GGDEF"/>
    <property type="match status" value="1"/>
</dbReference>
<dbReference type="EMBL" id="JAIQDJ010000001">
    <property type="protein sequence ID" value="MBZ4184865.1"/>
    <property type="molecule type" value="Genomic_DNA"/>
</dbReference>
<dbReference type="CDD" id="cd01949">
    <property type="entry name" value="GGDEF"/>
    <property type="match status" value="1"/>
</dbReference>
<keyword evidence="5" id="KW-1185">Reference proteome</keyword>
<dbReference type="InterPro" id="IPR000700">
    <property type="entry name" value="PAS-assoc_C"/>
</dbReference>
<proteinExistence type="predicted"/>
<dbReference type="PROSITE" id="PS50113">
    <property type="entry name" value="PAC"/>
    <property type="match status" value="2"/>
</dbReference>
<keyword evidence="4" id="KW-0548">Nucleotidyltransferase</keyword>
<dbReference type="InterPro" id="IPR029787">
    <property type="entry name" value="Nucleotide_cyclase"/>
</dbReference>
<evidence type="ECO:0000259" key="1">
    <source>
        <dbReference type="PROSITE" id="PS50112"/>
    </source>
</evidence>
<sequence>MIDVGLVPQVPLPAVDPYRLLLDEVGAFVYTTDSEGRFTYANQLVLDLLGPNLRLEDVYGKSFTDFVDIGGDDKLRETDRRVLRDGETIAREEDNHIHATGETRTYWSVKKPLRDNDGNIVGLIGISHDITEKKRLEDKLRQQKELLDVVLDNVDALVYMKGANRRFLYANRHLAEVFGQPIEHIIGRLDSELMPKDVADAFWEKDQHILATGQRYTGEESLVDNQGRQRHYWSVVVPWAGAGGMPALIGLVTDITELHQLQEELQRQIRTDSLTGIANRRSFFEHAESEFARSRRHRLPLSLIAIDIDHFKRINDRYGHPMGDRVLRDFAGCAAHALREEDVCARTGGEEFCILLPETDLKHAVAIAERIRLATAACRPCPEHPELAITASFGIAALEERTPSFDILFSRADHALYTAKQQGRNRCCHQHMDGSPAPVRMANP</sequence>
<evidence type="ECO:0000259" key="2">
    <source>
        <dbReference type="PROSITE" id="PS50113"/>
    </source>
</evidence>
<dbReference type="Pfam" id="PF08448">
    <property type="entry name" value="PAS_4"/>
    <property type="match status" value="2"/>
</dbReference>
<evidence type="ECO:0000259" key="3">
    <source>
        <dbReference type="PROSITE" id="PS50887"/>
    </source>
</evidence>
<dbReference type="SMART" id="SM00267">
    <property type="entry name" value="GGDEF"/>
    <property type="match status" value="1"/>
</dbReference>
<protein>
    <submittedName>
        <fullName evidence="4">Diguanylate cyclase</fullName>
        <ecNumber evidence="4">2.7.7.65</ecNumber>
    </submittedName>
</protein>
<gene>
    <name evidence="4" type="ORF">K7B09_00820</name>
</gene>
<dbReference type="Pfam" id="PF00990">
    <property type="entry name" value="GGDEF"/>
    <property type="match status" value="1"/>
</dbReference>
<dbReference type="SUPFAM" id="SSF55785">
    <property type="entry name" value="PYP-like sensor domain (PAS domain)"/>
    <property type="match status" value="2"/>
</dbReference>
<dbReference type="PANTHER" id="PTHR44757:SF2">
    <property type="entry name" value="BIOFILM ARCHITECTURE MAINTENANCE PROTEIN MBAA"/>
    <property type="match status" value="1"/>
</dbReference>
<dbReference type="PANTHER" id="PTHR44757">
    <property type="entry name" value="DIGUANYLATE CYCLASE DGCP"/>
    <property type="match status" value="1"/>
</dbReference>
<feature type="domain" description="PAC" evidence="2">
    <location>
        <begin position="90"/>
        <end position="142"/>
    </location>
</feature>
<dbReference type="GO" id="GO:0052621">
    <property type="term" value="F:diguanylate cyclase activity"/>
    <property type="evidence" value="ECO:0007669"/>
    <property type="project" value="UniProtKB-EC"/>
</dbReference>
<dbReference type="Gene3D" id="3.30.450.20">
    <property type="entry name" value="PAS domain"/>
    <property type="match status" value="2"/>
</dbReference>
<dbReference type="InterPro" id="IPR000014">
    <property type="entry name" value="PAS"/>
</dbReference>
<comment type="caution">
    <text evidence="4">The sequence shown here is derived from an EMBL/GenBank/DDBJ whole genome shotgun (WGS) entry which is preliminary data.</text>
</comment>
<dbReference type="InterPro" id="IPR052155">
    <property type="entry name" value="Biofilm_reg_signaling"/>
</dbReference>
<feature type="domain" description="PAS" evidence="1">
    <location>
        <begin position="14"/>
        <end position="50"/>
    </location>
</feature>
<evidence type="ECO:0000313" key="4">
    <source>
        <dbReference type="EMBL" id="MBZ4184865.1"/>
    </source>
</evidence>
<dbReference type="InterPro" id="IPR043128">
    <property type="entry name" value="Rev_trsase/Diguanyl_cyclase"/>
</dbReference>
<dbReference type="NCBIfam" id="TIGR00229">
    <property type="entry name" value="sensory_box"/>
    <property type="match status" value="2"/>
</dbReference>
<dbReference type="EC" id="2.7.7.65" evidence="4"/>
<dbReference type="SMART" id="SM00091">
    <property type="entry name" value="PAS"/>
    <property type="match status" value="2"/>
</dbReference>
<dbReference type="InterPro" id="IPR013656">
    <property type="entry name" value="PAS_4"/>
</dbReference>
<dbReference type="Proteomes" id="UP001430290">
    <property type="component" value="Unassembled WGS sequence"/>
</dbReference>
<feature type="domain" description="PAS" evidence="1">
    <location>
        <begin position="143"/>
        <end position="188"/>
    </location>
</feature>
<accession>A0ABS7TAJ8</accession>
<feature type="domain" description="PAC" evidence="2">
    <location>
        <begin position="216"/>
        <end position="267"/>
    </location>
</feature>
<dbReference type="PROSITE" id="PS50112">
    <property type="entry name" value="PAS"/>
    <property type="match status" value="2"/>
</dbReference>
<dbReference type="InterPro" id="IPR000160">
    <property type="entry name" value="GGDEF_dom"/>
</dbReference>
<reference evidence="4" key="1">
    <citation type="submission" date="2021-09" db="EMBL/GenBank/DDBJ databases">
        <authorList>
            <person name="Wu T."/>
            <person name="Guo S.Z."/>
        </authorList>
    </citation>
    <scope>NUCLEOTIDE SEQUENCE</scope>
    <source>
        <strain evidence="4">RSS-23</strain>
    </source>
</reference>
<dbReference type="SUPFAM" id="SSF55073">
    <property type="entry name" value="Nucleotide cyclase"/>
    <property type="match status" value="1"/>
</dbReference>
<feature type="domain" description="GGDEF" evidence="3">
    <location>
        <begin position="299"/>
        <end position="432"/>
    </location>
</feature>
<keyword evidence="4" id="KW-0808">Transferase</keyword>
<organism evidence="4 5">
    <name type="scientific">Thermomonas beijingensis</name>
    <dbReference type="NCBI Taxonomy" id="2872701"/>
    <lineage>
        <taxon>Bacteria</taxon>
        <taxon>Pseudomonadati</taxon>
        <taxon>Pseudomonadota</taxon>
        <taxon>Gammaproteobacteria</taxon>
        <taxon>Lysobacterales</taxon>
        <taxon>Lysobacteraceae</taxon>
        <taxon>Thermomonas</taxon>
    </lineage>
</organism>
<dbReference type="InterPro" id="IPR035965">
    <property type="entry name" value="PAS-like_dom_sf"/>
</dbReference>
<dbReference type="CDD" id="cd00130">
    <property type="entry name" value="PAS"/>
    <property type="match status" value="2"/>
</dbReference>
<dbReference type="RefSeq" id="WP_223625666.1">
    <property type="nucleotide sequence ID" value="NZ_JAIQDJ010000001.1"/>
</dbReference>
<dbReference type="Gene3D" id="3.30.70.270">
    <property type="match status" value="1"/>
</dbReference>
<name>A0ABS7TAJ8_9GAMM</name>
<evidence type="ECO:0000313" key="5">
    <source>
        <dbReference type="Proteomes" id="UP001430290"/>
    </source>
</evidence>